<comment type="function">
    <text evidence="12 13">Catalyzes the reversible phosphatidyl group transfer from one phosphatidylglycerol molecule to another to form cardiolipin (CL) (diphosphatidylglycerol) and glycerol.</text>
</comment>
<comment type="catalytic activity">
    <reaction evidence="13">
        <text>2 a 1,2-diacyl-sn-glycero-3-phospho-(1'-sn-glycerol) = a cardiolipin + glycerol</text>
        <dbReference type="Rhea" id="RHEA:31451"/>
        <dbReference type="ChEBI" id="CHEBI:17754"/>
        <dbReference type="ChEBI" id="CHEBI:62237"/>
        <dbReference type="ChEBI" id="CHEBI:64716"/>
    </reaction>
</comment>
<comment type="subcellular location">
    <subcellularLocation>
        <location evidence="1 13">Cell membrane</location>
        <topology evidence="1 13">Multi-pass membrane protein</topology>
    </subcellularLocation>
</comment>
<evidence type="ECO:0000313" key="18">
    <source>
        <dbReference type="Proteomes" id="UP000234951"/>
    </source>
</evidence>
<evidence type="ECO:0000256" key="12">
    <source>
        <dbReference type="ARBA" id="ARBA00057569"/>
    </source>
</evidence>
<dbReference type="EC" id="2.7.8.-" evidence="13 14"/>
<dbReference type="PANTHER" id="PTHR21248:SF22">
    <property type="entry name" value="PHOSPHOLIPASE D"/>
    <property type="match status" value="1"/>
</dbReference>
<dbReference type="InterPro" id="IPR027379">
    <property type="entry name" value="CLS_N"/>
</dbReference>
<dbReference type="PROSITE" id="PS50035">
    <property type="entry name" value="PLD"/>
    <property type="match status" value="2"/>
</dbReference>
<evidence type="ECO:0000256" key="14">
    <source>
        <dbReference type="NCBIfam" id="TIGR04265"/>
    </source>
</evidence>
<dbReference type="Gene3D" id="3.30.870.10">
    <property type="entry name" value="Endonuclease Chain A"/>
    <property type="match status" value="2"/>
</dbReference>
<dbReference type="OrthoDB" id="9762009at2"/>
<keyword evidence="8 13" id="KW-0443">Lipid metabolism</keyword>
<comment type="caution">
    <text evidence="16">The sequence shown here is derived from an EMBL/GenBank/DDBJ whole genome shotgun (WGS) entry which is preliminary data.</text>
</comment>
<feature type="active site" evidence="13">
    <location>
        <position position="410"/>
    </location>
</feature>
<dbReference type="InterPro" id="IPR030874">
    <property type="entry name" value="Cardiolipin_synth_Firmi"/>
</dbReference>
<evidence type="ECO:0000256" key="1">
    <source>
        <dbReference type="ARBA" id="ARBA00004651"/>
    </source>
</evidence>
<proteinExistence type="inferred from homology"/>
<evidence type="ECO:0000256" key="6">
    <source>
        <dbReference type="ARBA" id="ARBA00022737"/>
    </source>
</evidence>
<dbReference type="Proteomes" id="UP000235114">
    <property type="component" value="Unassembled WGS sequence"/>
</dbReference>
<dbReference type="Pfam" id="PF13396">
    <property type="entry name" value="PLDc_N"/>
    <property type="match status" value="1"/>
</dbReference>
<feature type="domain" description="PLD phosphodiesterase" evidence="15">
    <location>
        <begin position="227"/>
        <end position="254"/>
    </location>
</feature>
<dbReference type="InterPro" id="IPR025202">
    <property type="entry name" value="PLD-like_dom"/>
</dbReference>
<evidence type="ECO:0000256" key="10">
    <source>
        <dbReference type="ARBA" id="ARBA00023209"/>
    </source>
</evidence>
<keyword evidence="7 13" id="KW-1133">Transmembrane helix</keyword>
<keyword evidence="2 13" id="KW-1003">Cell membrane</keyword>
<keyword evidence="4 13" id="KW-0808">Transferase</keyword>
<dbReference type="SMART" id="SM00155">
    <property type="entry name" value="PLDc"/>
    <property type="match status" value="2"/>
</dbReference>
<sequence length="492" mass="56647">MVLNLNPNIGFNLTSILLVLVLILNFLFAIFVIFRERRDASSTWAWLLVLFFIPVLGFILYLLFGQNLSRYHLFQWDDRKKIGIEKMLWNQLHELRTEQFHFRNKATETSKDLIHMHLLNNDAVLTEDNSVEVFTDGQEKFARLFKDIAAAKNHIHLQYYIIKRDELGKKLIDALTVKAKDGVKVRVLYDDLGSRTITKSFLKELRQAGGEVEVFFPSKLRLINLRLNYRNHRKLVIIDGKIGYVGGFNVGDEYLGLNPKFGYWRDTHLRIEGTAVHAVQTRFILDWNQASHNRDIAYAPEYFPEEIGRGYVGMQIVTSGPDSEWQQIKNGYIKMISSARKSILIQTPYFIPDASLLDALQIACLSGIDVKIMIPNKPDHMFVYWATLSYIGELLKAGATVFIYEKGFIHAKMLVVDEQISSVGTANIDVRSFKLNFEVNAFLYDETISRKLSSIFQEDLLVSNELTLASYQSRSARVRFKESVSRLLSPIL</sequence>
<feature type="active site" evidence="13">
    <location>
        <position position="232"/>
    </location>
</feature>
<dbReference type="HAMAP" id="MF_01916">
    <property type="entry name" value="Cardiolipin_synth_Cls"/>
    <property type="match status" value="1"/>
</dbReference>
<feature type="active site" evidence="13">
    <location>
        <position position="417"/>
    </location>
</feature>
<dbReference type="GO" id="GO:0008808">
    <property type="term" value="F:cardiolipin synthase activity"/>
    <property type="evidence" value="ECO:0007669"/>
    <property type="project" value="UniProtKB-UniRule"/>
</dbReference>
<dbReference type="CDD" id="cd09112">
    <property type="entry name" value="PLDc_CLS_2"/>
    <property type="match status" value="1"/>
</dbReference>
<comment type="similarity">
    <text evidence="13">Belongs to the phospholipase D family. Cardiolipin synthase subfamily.</text>
</comment>
<evidence type="ECO:0000256" key="2">
    <source>
        <dbReference type="ARBA" id="ARBA00022475"/>
    </source>
</evidence>
<reference evidence="17 19" key="2">
    <citation type="submission" date="2017-12" db="EMBL/GenBank/DDBJ databases">
        <title>Comparative Functional Genomics of Dry Heat Resistant strains isolated from the Viking Spacecraft.</title>
        <authorList>
            <person name="Seuylemezian A."/>
            <person name="Cooper K."/>
            <person name="Vaishampayan P."/>
        </authorList>
    </citation>
    <scope>NUCLEOTIDE SEQUENCE [LARGE SCALE GENOMIC DNA]</scope>
    <source>
        <strain evidence="17 19">ATCC 29669</strain>
    </source>
</reference>
<evidence type="ECO:0000259" key="15">
    <source>
        <dbReference type="PROSITE" id="PS50035"/>
    </source>
</evidence>
<evidence type="ECO:0000256" key="3">
    <source>
        <dbReference type="ARBA" id="ARBA00022516"/>
    </source>
</evidence>
<feature type="transmembrane region" description="Helical" evidence="13">
    <location>
        <begin position="12"/>
        <end position="34"/>
    </location>
</feature>
<dbReference type="Pfam" id="PF13091">
    <property type="entry name" value="PLDc_2"/>
    <property type="match status" value="2"/>
</dbReference>
<keyword evidence="10 13" id="KW-0594">Phospholipid biosynthesis</keyword>
<evidence type="ECO:0000256" key="4">
    <source>
        <dbReference type="ARBA" id="ARBA00022679"/>
    </source>
</evidence>
<keyword evidence="11 13" id="KW-1208">Phospholipid metabolism</keyword>
<evidence type="ECO:0000313" key="16">
    <source>
        <dbReference type="EMBL" id="PLR80882.1"/>
    </source>
</evidence>
<dbReference type="AlphaFoldDB" id="A0A2N5GIN8"/>
<dbReference type="NCBIfam" id="TIGR04265">
    <property type="entry name" value="bac_cardiolipin"/>
    <property type="match status" value="1"/>
</dbReference>
<evidence type="ECO:0000256" key="9">
    <source>
        <dbReference type="ARBA" id="ARBA00023136"/>
    </source>
</evidence>
<dbReference type="FunFam" id="3.30.870.10:FF:000014">
    <property type="entry name" value="Cardiolipin synthase"/>
    <property type="match status" value="1"/>
</dbReference>
<keyword evidence="3 13" id="KW-0444">Lipid biosynthesis</keyword>
<name>A0A2N5GIN8_9BACI</name>
<feature type="active site" evidence="13">
    <location>
        <position position="412"/>
    </location>
</feature>
<dbReference type="InterPro" id="IPR022924">
    <property type="entry name" value="Cardiolipin_synthase"/>
</dbReference>
<evidence type="ECO:0000256" key="5">
    <source>
        <dbReference type="ARBA" id="ARBA00022692"/>
    </source>
</evidence>
<feature type="active site" evidence="13">
    <location>
        <position position="234"/>
    </location>
</feature>
<evidence type="ECO:0000313" key="17">
    <source>
        <dbReference type="EMBL" id="PLR91170.1"/>
    </source>
</evidence>
<evidence type="ECO:0000256" key="8">
    <source>
        <dbReference type="ARBA" id="ARBA00023098"/>
    </source>
</evidence>
<gene>
    <name evidence="16" type="primary">cls</name>
    <name evidence="16" type="ORF">CU635_16570</name>
    <name evidence="17" type="ORF">CVD25_19460</name>
</gene>
<dbReference type="SUPFAM" id="SSF56024">
    <property type="entry name" value="Phospholipase D/nuclease"/>
    <property type="match status" value="2"/>
</dbReference>
<dbReference type="EMBL" id="PGVD01000067">
    <property type="protein sequence ID" value="PLR91170.1"/>
    <property type="molecule type" value="Genomic_DNA"/>
</dbReference>
<dbReference type="Proteomes" id="UP000234951">
    <property type="component" value="Unassembled WGS sequence"/>
</dbReference>
<dbReference type="CDD" id="cd09110">
    <property type="entry name" value="PLDc_CLS_1"/>
    <property type="match status" value="1"/>
</dbReference>
<feature type="active site" evidence="13">
    <location>
        <position position="239"/>
    </location>
</feature>
<dbReference type="FunFam" id="3.30.870.10:FF:000021">
    <property type="entry name" value="Cardiolipin synthase"/>
    <property type="match status" value="1"/>
</dbReference>
<dbReference type="InterPro" id="IPR001736">
    <property type="entry name" value="PLipase_D/transphosphatidylase"/>
</dbReference>
<organism evidence="16 18">
    <name type="scientific">Bacillus canaveralius</name>
    <dbReference type="NCBI Taxonomy" id="1403243"/>
    <lineage>
        <taxon>Bacteria</taxon>
        <taxon>Bacillati</taxon>
        <taxon>Bacillota</taxon>
        <taxon>Bacilli</taxon>
        <taxon>Bacillales</taxon>
        <taxon>Bacillaceae</taxon>
        <taxon>Bacillus</taxon>
    </lineage>
</organism>
<evidence type="ECO:0000256" key="7">
    <source>
        <dbReference type="ARBA" id="ARBA00022989"/>
    </source>
</evidence>
<dbReference type="EMBL" id="PGVA01000043">
    <property type="protein sequence ID" value="PLR80882.1"/>
    <property type="molecule type" value="Genomic_DNA"/>
</dbReference>
<dbReference type="PANTHER" id="PTHR21248">
    <property type="entry name" value="CARDIOLIPIN SYNTHASE"/>
    <property type="match status" value="1"/>
</dbReference>
<keyword evidence="19" id="KW-1185">Reference proteome</keyword>
<dbReference type="GO" id="GO:0005886">
    <property type="term" value="C:plasma membrane"/>
    <property type="evidence" value="ECO:0007669"/>
    <property type="project" value="UniProtKB-SubCell"/>
</dbReference>
<feature type="domain" description="PLD phosphodiesterase" evidence="15">
    <location>
        <begin position="405"/>
        <end position="432"/>
    </location>
</feature>
<evidence type="ECO:0000256" key="13">
    <source>
        <dbReference type="HAMAP-Rule" id="MF_01916"/>
    </source>
</evidence>
<dbReference type="RefSeq" id="WP_101578496.1">
    <property type="nucleotide sequence ID" value="NZ_PGVA01000043.1"/>
</dbReference>
<keyword evidence="5 13" id="KW-0812">Transmembrane</keyword>
<protein>
    <recommendedName>
        <fullName evidence="13 14">Cardiolipin synthase</fullName>
        <shortName evidence="13">CL synthase</shortName>
        <ecNumber evidence="13 14">2.7.8.-</ecNumber>
    </recommendedName>
</protein>
<evidence type="ECO:0000313" key="19">
    <source>
        <dbReference type="Proteomes" id="UP000235114"/>
    </source>
</evidence>
<dbReference type="GO" id="GO:0032049">
    <property type="term" value="P:cardiolipin biosynthetic process"/>
    <property type="evidence" value="ECO:0007669"/>
    <property type="project" value="UniProtKB-UniRule"/>
</dbReference>
<keyword evidence="9 13" id="KW-0472">Membrane</keyword>
<accession>A0A2N5GIN8</accession>
<feature type="transmembrane region" description="Helical" evidence="13">
    <location>
        <begin position="46"/>
        <end position="64"/>
    </location>
</feature>
<reference evidence="16 18" key="1">
    <citation type="submission" date="2017-11" db="EMBL/GenBank/DDBJ databases">
        <title>Comparitive Functional Genomics of Dry Heat Resistant strains isolated from the Viking Spacecraft.</title>
        <authorList>
            <person name="Seuylemezian A."/>
            <person name="Cooper K."/>
            <person name="Vaishampayan P."/>
        </authorList>
    </citation>
    <scope>NUCLEOTIDE SEQUENCE [LARGE SCALE GENOMIC DNA]</scope>
    <source>
        <strain evidence="16 18">M4.6</strain>
    </source>
</reference>
<evidence type="ECO:0000256" key="11">
    <source>
        <dbReference type="ARBA" id="ARBA00023264"/>
    </source>
</evidence>
<keyword evidence="6" id="KW-0677">Repeat</keyword>